<proteinExistence type="predicted"/>
<keyword evidence="1" id="KW-0969">Cilium</keyword>
<dbReference type="AlphaFoldDB" id="A0AAW9KEQ5"/>
<protein>
    <submittedName>
        <fullName evidence="1">Flagellar biosynthesis/type III secretory pathway-like protein</fullName>
    </submittedName>
</protein>
<keyword evidence="1" id="KW-0966">Cell projection</keyword>
<dbReference type="EMBL" id="WNUR01001809">
    <property type="protein sequence ID" value="MDZ7543926.1"/>
    <property type="molecule type" value="Genomic_DNA"/>
</dbReference>
<dbReference type="Proteomes" id="UP001288944">
    <property type="component" value="Unassembled WGS sequence"/>
</dbReference>
<reference evidence="1" key="1">
    <citation type="submission" date="2019-11" db="EMBL/GenBank/DDBJ databases">
        <title>Characterization of Clostridium perfringens isolates from swine manure treated agricultural soils.</title>
        <authorList>
            <person name="Wushke S.T."/>
        </authorList>
    </citation>
    <scope>NUCLEOTIDE SEQUENCE</scope>
    <source>
        <strain evidence="1">X62</strain>
    </source>
</reference>
<gene>
    <name evidence="1" type="ORF">GNF83_22745</name>
</gene>
<name>A0AAW9KEQ5_CLOPF</name>
<evidence type="ECO:0000313" key="2">
    <source>
        <dbReference type="Proteomes" id="UP001288944"/>
    </source>
</evidence>
<evidence type="ECO:0000313" key="1">
    <source>
        <dbReference type="EMBL" id="MDZ7543926.1"/>
    </source>
</evidence>
<organism evidence="1 2">
    <name type="scientific">Clostridium perfringens</name>
    <dbReference type="NCBI Taxonomy" id="1502"/>
    <lineage>
        <taxon>Bacteria</taxon>
        <taxon>Bacillati</taxon>
        <taxon>Bacillota</taxon>
        <taxon>Clostridia</taxon>
        <taxon>Eubacteriales</taxon>
        <taxon>Clostridiaceae</taxon>
        <taxon>Clostridium</taxon>
    </lineage>
</organism>
<keyword evidence="1" id="KW-0282">Flagellum</keyword>
<feature type="non-terminal residue" evidence="1">
    <location>
        <position position="65"/>
    </location>
</feature>
<sequence length="65" mass="7556">MDTRKKAAEIEKEAYEDGYNQGKENGFEDGYKEGLEKVRIETEGNVRENIEEAERILKSANIKYK</sequence>
<comment type="caution">
    <text evidence="1">The sequence shown here is derived from an EMBL/GenBank/DDBJ whole genome shotgun (WGS) entry which is preliminary data.</text>
</comment>
<accession>A0AAW9KEQ5</accession>